<dbReference type="Pfam" id="PF00069">
    <property type="entry name" value="Pkinase"/>
    <property type="match status" value="1"/>
</dbReference>
<dbReference type="SUPFAM" id="SSF56112">
    <property type="entry name" value="Protein kinase-like (PK-like)"/>
    <property type="match status" value="1"/>
</dbReference>
<dbReference type="InterPro" id="IPR000719">
    <property type="entry name" value="Prot_kinase_dom"/>
</dbReference>
<evidence type="ECO:0000259" key="1">
    <source>
        <dbReference type="PROSITE" id="PS50011"/>
    </source>
</evidence>
<protein>
    <recommendedName>
        <fullName evidence="1">Protein kinase domain-containing protein</fullName>
    </recommendedName>
</protein>
<dbReference type="PANTHER" id="PTHR24361">
    <property type="entry name" value="MITOGEN-ACTIVATED KINASE KINASE KINASE"/>
    <property type="match status" value="1"/>
</dbReference>
<dbReference type="InterPro" id="IPR053235">
    <property type="entry name" value="Ser_Thr_kinase"/>
</dbReference>
<accession>A0A8H3BLM3</accession>
<dbReference type="SMART" id="SM00220">
    <property type="entry name" value="S_TKc"/>
    <property type="match status" value="1"/>
</dbReference>
<dbReference type="PROSITE" id="PS50011">
    <property type="entry name" value="PROTEIN_KINASE_DOM"/>
    <property type="match status" value="1"/>
</dbReference>
<dbReference type="AlphaFoldDB" id="A0A8H3BLM3"/>
<dbReference type="Proteomes" id="UP000663888">
    <property type="component" value="Unassembled WGS sequence"/>
</dbReference>
<gene>
    <name evidence="2" type="ORF">RDB_LOCUS84072</name>
</gene>
<feature type="domain" description="Protein kinase" evidence="1">
    <location>
        <begin position="1"/>
        <end position="208"/>
    </location>
</feature>
<dbReference type="GO" id="GO:0005737">
    <property type="term" value="C:cytoplasm"/>
    <property type="evidence" value="ECO:0007669"/>
    <property type="project" value="TreeGrafter"/>
</dbReference>
<dbReference type="GO" id="GO:0005524">
    <property type="term" value="F:ATP binding"/>
    <property type="evidence" value="ECO:0007669"/>
    <property type="project" value="InterPro"/>
</dbReference>
<evidence type="ECO:0000313" key="2">
    <source>
        <dbReference type="EMBL" id="CAE6458966.1"/>
    </source>
</evidence>
<dbReference type="EMBL" id="CAJMWX010001050">
    <property type="protein sequence ID" value="CAE6458966.1"/>
    <property type="molecule type" value="Genomic_DNA"/>
</dbReference>
<proteinExistence type="predicted"/>
<name>A0A8H3BLM3_9AGAM</name>
<organism evidence="2 3">
    <name type="scientific">Rhizoctonia solani</name>
    <dbReference type="NCBI Taxonomy" id="456999"/>
    <lineage>
        <taxon>Eukaryota</taxon>
        <taxon>Fungi</taxon>
        <taxon>Dikarya</taxon>
        <taxon>Basidiomycota</taxon>
        <taxon>Agaricomycotina</taxon>
        <taxon>Agaricomycetes</taxon>
        <taxon>Cantharellales</taxon>
        <taxon>Ceratobasidiaceae</taxon>
        <taxon>Rhizoctonia</taxon>
    </lineage>
</organism>
<dbReference type="InterPro" id="IPR011009">
    <property type="entry name" value="Kinase-like_dom_sf"/>
</dbReference>
<evidence type="ECO:0000313" key="3">
    <source>
        <dbReference type="Proteomes" id="UP000663888"/>
    </source>
</evidence>
<dbReference type="GO" id="GO:0004674">
    <property type="term" value="F:protein serine/threonine kinase activity"/>
    <property type="evidence" value="ECO:0007669"/>
    <property type="project" value="TreeGrafter"/>
</dbReference>
<dbReference type="Gene3D" id="1.10.510.10">
    <property type="entry name" value="Transferase(Phosphotransferase) domain 1"/>
    <property type="match status" value="1"/>
</dbReference>
<sequence>MVPLQAPRGVTDAWVCSLSRTDCPRHSMDESGFPKLPYYARLVTATSSNLGNRHGIPTYEWDCPRSNLEDNVLMTDHGEVQLADFGSAIITLATTLNFTRTNSFHFTTRFAAPEVLQEESRIFTKESDVYALGMTMLNIMTGRTPFADKGEISVIIEVINKRQPSRPEFGSNFQGGMARAKMWNLLKWCITYEPKNRPKIGQVKEALIEIEKLNRTLGGSGARDDQD</sequence>
<reference evidence="2" key="1">
    <citation type="submission" date="2021-01" db="EMBL/GenBank/DDBJ databases">
        <authorList>
            <person name="Kaushik A."/>
        </authorList>
    </citation>
    <scope>NUCLEOTIDE SEQUENCE</scope>
    <source>
        <strain evidence="2">AG4-R118</strain>
    </source>
</reference>
<comment type="caution">
    <text evidence="2">The sequence shown here is derived from an EMBL/GenBank/DDBJ whole genome shotgun (WGS) entry which is preliminary data.</text>
</comment>